<sequence>MSNYLKDEAEYEQNQTVIKRGRALDPKIVSQYLQLFFNSAIGAVGLYIMMKFIQLVNKDVQRKMEDREIAAMKIALDCRNQYSINKCHPDARAPALEQKCSEWYYCMNHADKNKNFQQSATLWAETLAEILNAFLKPISVRSLFFILVTSCGVILVTNMAFYSYRIQYYGVTRDNGR</sequence>
<dbReference type="GO" id="GO:0006998">
    <property type="term" value="P:nuclear envelope organization"/>
    <property type="evidence" value="ECO:0007669"/>
    <property type="project" value="InterPro"/>
</dbReference>
<dbReference type="InterPro" id="IPR018767">
    <property type="entry name" value="Brl1/Brr6_dom"/>
</dbReference>
<keyword evidence="1" id="KW-0472">Membrane</keyword>
<evidence type="ECO:0000313" key="4">
    <source>
        <dbReference type="Proteomes" id="UP000190831"/>
    </source>
</evidence>
<protein>
    <submittedName>
        <fullName evidence="3">LAFE_0F17898g1_1</fullName>
    </submittedName>
</protein>
<dbReference type="Proteomes" id="UP000190831">
    <property type="component" value="Chromosome F"/>
</dbReference>
<dbReference type="InterPro" id="IPR040202">
    <property type="entry name" value="Brl1/Brr6"/>
</dbReference>
<dbReference type="GO" id="GO:0031965">
    <property type="term" value="C:nuclear membrane"/>
    <property type="evidence" value="ECO:0007669"/>
    <property type="project" value="InterPro"/>
</dbReference>
<dbReference type="SMART" id="SM01042">
    <property type="entry name" value="Brr6_like_C_C"/>
    <property type="match status" value="1"/>
</dbReference>
<dbReference type="GO" id="GO:0055088">
    <property type="term" value="P:lipid homeostasis"/>
    <property type="evidence" value="ECO:0007669"/>
    <property type="project" value="InterPro"/>
</dbReference>
<dbReference type="PANTHER" id="PTHR28136:SF5">
    <property type="entry name" value="NUCLEUS EXPORT PROTEIN BRR6"/>
    <property type="match status" value="1"/>
</dbReference>
<keyword evidence="1" id="KW-1133">Transmembrane helix</keyword>
<evidence type="ECO:0000259" key="2">
    <source>
        <dbReference type="SMART" id="SM01042"/>
    </source>
</evidence>
<name>A0A1G4MGB6_LACFM</name>
<accession>A0A1G4MGB6</accession>
<gene>
    <name evidence="3" type="ORF">LAFE_0F17898G</name>
</gene>
<feature type="transmembrane region" description="Helical" evidence="1">
    <location>
        <begin position="32"/>
        <end position="53"/>
    </location>
</feature>
<reference evidence="4" key="1">
    <citation type="submission" date="2016-03" db="EMBL/GenBank/DDBJ databases">
        <authorList>
            <person name="Devillers H."/>
        </authorList>
    </citation>
    <scope>NUCLEOTIDE SEQUENCE [LARGE SCALE GENOMIC DNA]</scope>
</reference>
<feature type="domain" description="Brl1/Brr6" evidence="2">
    <location>
        <begin position="29"/>
        <end position="165"/>
    </location>
</feature>
<keyword evidence="4" id="KW-1185">Reference proteome</keyword>
<keyword evidence="1" id="KW-0812">Transmembrane</keyword>
<proteinExistence type="predicted"/>
<organism evidence="3 4">
    <name type="scientific">Lachancea fermentati</name>
    <name type="common">Zygosaccharomyces fermentati</name>
    <dbReference type="NCBI Taxonomy" id="4955"/>
    <lineage>
        <taxon>Eukaryota</taxon>
        <taxon>Fungi</taxon>
        <taxon>Dikarya</taxon>
        <taxon>Ascomycota</taxon>
        <taxon>Saccharomycotina</taxon>
        <taxon>Saccharomycetes</taxon>
        <taxon>Saccharomycetales</taxon>
        <taxon>Saccharomycetaceae</taxon>
        <taxon>Lachancea</taxon>
    </lineage>
</organism>
<dbReference type="PANTHER" id="PTHR28136">
    <property type="entry name" value="NUCLEUS EXPORT PROTEIN BRR6"/>
    <property type="match status" value="1"/>
</dbReference>
<evidence type="ECO:0000256" key="1">
    <source>
        <dbReference type="SAM" id="Phobius"/>
    </source>
</evidence>
<dbReference type="EMBL" id="LT598490">
    <property type="protein sequence ID" value="SCW02952.1"/>
    <property type="molecule type" value="Genomic_DNA"/>
</dbReference>
<dbReference type="AlphaFoldDB" id="A0A1G4MGB6"/>
<dbReference type="OrthoDB" id="5961at2759"/>
<dbReference type="OMA" id="FGSYRVY"/>
<dbReference type="Pfam" id="PF10104">
    <property type="entry name" value="Brr6_like_C_C"/>
    <property type="match status" value="1"/>
</dbReference>
<dbReference type="STRING" id="4955.A0A1G4MGB6"/>
<evidence type="ECO:0000313" key="3">
    <source>
        <dbReference type="EMBL" id="SCW02952.1"/>
    </source>
</evidence>
<feature type="transmembrane region" description="Helical" evidence="1">
    <location>
        <begin position="143"/>
        <end position="164"/>
    </location>
</feature>